<dbReference type="WormBase" id="CBG02190">
    <property type="protein sequence ID" value="CBP47064"/>
    <property type="gene ID" value="WBGene00025279"/>
</dbReference>
<dbReference type="EMBL" id="HE601451">
    <property type="protein sequence ID" value="CAP23309.1"/>
    <property type="molecule type" value="Genomic_DNA"/>
</dbReference>
<name>A8WS51_CAEBR</name>
<sequence>MFFADSEEIKLKLSLDFIDALWGILYLPRHLWGTWDNGREDGPCVVDASLVCLQQWILQAVLGSSCLRGTGLNEDGGVDGTQGMTPGKPRPWPRHLMNGGVTHCLLMGHLSCSFCSRLTQTMEAPEFLKSNDLDFDYGRSEDPVPKTIMEMPVNSMQKITEDLNPLEKNFESCVIMYESNGNPIRPLPEVLEENVPAEPLKMFTHRYQNPAVNETLEFTIRQSNIIINSYLSSSPVSATSIQFMYIERALYCNNRFVSITYTSSCLSKLQILRAIYSSNFDSRLAWQSSLLMGSIFLMIFPP</sequence>
<evidence type="ECO:0000313" key="1">
    <source>
        <dbReference type="EMBL" id="CAP23309.1"/>
    </source>
</evidence>
<dbReference type="CTD" id="8585913"/>
<keyword evidence="2" id="KW-1185">Reference proteome</keyword>
<evidence type="ECO:0000313" key="2">
    <source>
        <dbReference type="Proteomes" id="UP000008549"/>
    </source>
</evidence>
<dbReference type="KEGG" id="cbr:CBG_02190"/>
<organism evidence="1 2">
    <name type="scientific">Caenorhabditis briggsae</name>
    <dbReference type="NCBI Taxonomy" id="6238"/>
    <lineage>
        <taxon>Eukaryota</taxon>
        <taxon>Metazoa</taxon>
        <taxon>Ecdysozoa</taxon>
        <taxon>Nematoda</taxon>
        <taxon>Chromadorea</taxon>
        <taxon>Rhabditida</taxon>
        <taxon>Rhabditina</taxon>
        <taxon>Rhabditomorpha</taxon>
        <taxon>Rhabditoidea</taxon>
        <taxon>Rhabditidae</taxon>
        <taxon>Peloderinae</taxon>
        <taxon>Caenorhabditis</taxon>
    </lineage>
</organism>
<dbReference type="HOGENOM" id="CLU_922067_0_0_1"/>
<gene>
    <name evidence="1 3" type="ORF">CBG02190</name>
    <name evidence="1" type="ORF">CBG_02190</name>
</gene>
<dbReference type="GeneID" id="8585913"/>
<reference evidence="1 2" key="1">
    <citation type="journal article" date="2003" name="PLoS Biol.">
        <title>The genome sequence of Caenorhabditis briggsae: a platform for comparative genomics.</title>
        <authorList>
            <person name="Stein L.D."/>
            <person name="Bao Z."/>
            <person name="Blasiar D."/>
            <person name="Blumenthal T."/>
            <person name="Brent M.R."/>
            <person name="Chen N."/>
            <person name="Chinwalla A."/>
            <person name="Clarke L."/>
            <person name="Clee C."/>
            <person name="Coghlan A."/>
            <person name="Coulson A."/>
            <person name="D'Eustachio P."/>
            <person name="Fitch D.H."/>
            <person name="Fulton L.A."/>
            <person name="Fulton R.E."/>
            <person name="Griffiths-Jones S."/>
            <person name="Harris T.W."/>
            <person name="Hillier L.W."/>
            <person name="Kamath R."/>
            <person name="Kuwabara P.E."/>
            <person name="Mardis E.R."/>
            <person name="Marra M.A."/>
            <person name="Miner T.L."/>
            <person name="Minx P."/>
            <person name="Mullikin J.C."/>
            <person name="Plumb R.W."/>
            <person name="Rogers J."/>
            <person name="Schein J.E."/>
            <person name="Sohrmann M."/>
            <person name="Spieth J."/>
            <person name="Stajich J.E."/>
            <person name="Wei C."/>
            <person name="Willey D."/>
            <person name="Wilson R.K."/>
            <person name="Durbin R."/>
            <person name="Waterston R.H."/>
        </authorList>
    </citation>
    <scope>NUCLEOTIDE SEQUENCE [LARGE SCALE GENOMIC DNA]</scope>
    <source>
        <strain evidence="1 2">AF16</strain>
    </source>
</reference>
<dbReference type="Proteomes" id="UP000008549">
    <property type="component" value="Unassembled WGS sequence"/>
</dbReference>
<protein>
    <submittedName>
        <fullName evidence="1">Protein CBG02190</fullName>
    </submittedName>
</protein>
<accession>A8WS51</accession>
<dbReference type="RefSeq" id="XP_002643920.1">
    <property type="nucleotide sequence ID" value="XM_002643874.1"/>
</dbReference>
<reference evidence="1 2" key="2">
    <citation type="journal article" date="2011" name="PLoS Genet.">
        <title>Caenorhabditis briggsae recombinant inbred line genotypes reveal inter-strain incompatibility and the evolution of recombination.</title>
        <authorList>
            <person name="Ross J.A."/>
            <person name="Koboldt D.C."/>
            <person name="Staisch J.E."/>
            <person name="Chamberlin H.M."/>
            <person name="Gupta B.P."/>
            <person name="Miller R.D."/>
            <person name="Baird S.E."/>
            <person name="Haag E.S."/>
        </authorList>
    </citation>
    <scope>NUCLEOTIDE SEQUENCE [LARGE SCALE GENOMIC DNA]</scope>
    <source>
        <strain evidence="1 2">AF16</strain>
    </source>
</reference>
<dbReference type="InParanoid" id="A8WS51"/>
<dbReference type="AlphaFoldDB" id="A8WS51"/>
<evidence type="ECO:0000313" key="3">
    <source>
        <dbReference type="WormBase" id="CBG02190"/>
    </source>
</evidence>
<proteinExistence type="predicted"/>